<comment type="caution">
    <text evidence="16">The sequence shown here is derived from an EMBL/GenBank/DDBJ whole genome shotgun (WGS) entry which is preliminary data.</text>
</comment>
<dbReference type="InterPro" id="IPR005995">
    <property type="entry name" value="Pgm_bpd_ind"/>
</dbReference>
<evidence type="ECO:0000256" key="8">
    <source>
        <dbReference type="ARBA" id="ARBA00023235"/>
    </source>
</evidence>
<dbReference type="Gene3D" id="3.40.720.10">
    <property type="entry name" value="Alkaline Phosphatase, subunit A"/>
    <property type="match status" value="1"/>
</dbReference>
<feature type="binding site" evidence="10 12">
    <location>
        <position position="185"/>
    </location>
    <ligand>
        <name>substrate</name>
    </ligand>
</feature>
<evidence type="ECO:0000256" key="6">
    <source>
        <dbReference type="ARBA" id="ARBA00023152"/>
    </source>
</evidence>
<feature type="binding site" evidence="10 13">
    <location>
        <position position="406"/>
    </location>
    <ligand>
        <name>Mn(2+)</name>
        <dbReference type="ChEBI" id="CHEBI:29035"/>
        <label>1</label>
    </ligand>
</feature>
<comment type="subunit">
    <text evidence="10">Monomer.</text>
</comment>
<comment type="cofactor">
    <cofactor evidence="10">
        <name>Mn(2+)</name>
        <dbReference type="ChEBI" id="CHEBI:29035"/>
    </cofactor>
    <text evidence="10">Binds 2 manganese ions per subunit.</text>
</comment>
<proteinExistence type="inferred from homology"/>
<comment type="pathway">
    <text evidence="2 10">Carbohydrate degradation; glycolysis; pyruvate from D-glyceraldehyde 3-phosphate: step 3/5.</text>
</comment>
<feature type="binding site" evidence="10 12">
    <location>
        <position position="335"/>
    </location>
    <ligand>
        <name>substrate</name>
    </ligand>
</feature>
<feature type="active site" description="Phosphoserine intermediate" evidence="10 11">
    <location>
        <position position="62"/>
    </location>
</feature>
<evidence type="ECO:0000256" key="2">
    <source>
        <dbReference type="ARBA" id="ARBA00004798"/>
    </source>
</evidence>
<evidence type="ECO:0000256" key="11">
    <source>
        <dbReference type="PIRSR" id="PIRSR001492-1"/>
    </source>
</evidence>
<dbReference type="Pfam" id="PF06415">
    <property type="entry name" value="iPGM_N"/>
    <property type="match status" value="1"/>
</dbReference>
<feature type="binding site" evidence="10 13">
    <location>
        <position position="443"/>
    </location>
    <ligand>
        <name>Mn(2+)</name>
        <dbReference type="ChEBI" id="CHEBI:29035"/>
        <label>2</label>
    </ligand>
</feature>
<feature type="binding site" evidence="10 12">
    <location>
        <position position="123"/>
    </location>
    <ligand>
        <name>substrate</name>
    </ligand>
</feature>
<evidence type="ECO:0000313" key="17">
    <source>
        <dbReference type="Proteomes" id="UP001205748"/>
    </source>
</evidence>
<sequence>MKKPITALIILDGFGYTENKQGNAINSANTQYIDGLWEKFPHTFLQASGLAVGLPEGQMGNSEVGHLNLGAGRIIYQDLTRITKEIVEGGFYSNPAFTKAIENVKTKNSSLHLMGLVSDGGVHSHNTHLYALMELAKKQGIQKVYIHCFLDGRDTPPKSARNFLQELEDKIKEIGIGEIATISGRYYAMDRDKRWERIQLAYQAMVSGKGETASSAIEAIENSYDHQISDEFVLPTVILKENQPVATIQENDSIIFLNFRPDRARQITRSLVDEEFDGFIRENGFFPLTFVTMTQYDKTLENVIMAYSPQSIDNTMGEYLSKQGLKQLRIAETEKYAHVTYFFNGGIEKEFEGEDRVLVASPKVATYDLQPEMSAYEVTEEVLEAVQSEKYDFMVLNYANADMVGHTGIFEAAVKAVETVNECTEKVVEAILAKGGRAIITADHGNAEKLIDYQTQKPFTAHTTNLVKCIIAGAGALSLKQGKLSDISPTLLDLMNIEQPKEMSGQSLIVK</sequence>
<dbReference type="PANTHER" id="PTHR31637:SF0">
    <property type="entry name" value="2,3-BISPHOSPHOGLYCERATE-INDEPENDENT PHOSPHOGLYCERATE MUTASE"/>
    <property type="match status" value="1"/>
</dbReference>
<dbReference type="NCBIfam" id="TIGR01307">
    <property type="entry name" value="pgm_bpd_ind"/>
    <property type="match status" value="1"/>
</dbReference>
<dbReference type="SUPFAM" id="SSF53649">
    <property type="entry name" value="Alkaline phosphatase-like"/>
    <property type="match status" value="1"/>
</dbReference>
<dbReference type="GO" id="GO:0004619">
    <property type="term" value="F:phosphoglycerate mutase activity"/>
    <property type="evidence" value="ECO:0007669"/>
    <property type="project" value="UniProtKB-UniRule"/>
</dbReference>
<evidence type="ECO:0000256" key="5">
    <source>
        <dbReference type="ARBA" id="ARBA00022723"/>
    </source>
</evidence>
<evidence type="ECO:0000259" key="14">
    <source>
        <dbReference type="Pfam" id="PF01676"/>
    </source>
</evidence>
<feature type="binding site" evidence="10 13">
    <location>
        <position position="12"/>
    </location>
    <ligand>
        <name>Mn(2+)</name>
        <dbReference type="ChEBI" id="CHEBI:29035"/>
        <label>2</label>
    </ligand>
</feature>
<dbReference type="InterPro" id="IPR036646">
    <property type="entry name" value="PGAM_B_sf"/>
</dbReference>
<feature type="binding site" evidence="10 13">
    <location>
        <position position="444"/>
    </location>
    <ligand>
        <name>Mn(2+)</name>
        <dbReference type="ChEBI" id="CHEBI:29035"/>
        <label>2</label>
    </ligand>
</feature>
<dbReference type="EC" id="5.4.2.12" evidence="4 10"/>
<dbReference type="GO" id="GO:0006096">
    <property type="term" value="P:glycolytic process"/>
    <property type="evidence" value="ECO:0007669"/>
    <property type="project" value="UniProtKB-UniRule"/>
</dbReference>
<dbReference type="GO" id="GO:0005829">
    <property type="term" value="C:cytosol"/>
    <property type="evidence" value="ECO:0007669"/>
    <property type="project" value="TreeGrafter"/>
</dbReference>
<reference evidence="16" key="1">
    <citation type="submission" date="2022-07" db="EMBL/GenBank/DDBJ databases">
        <title>Enhanced cultured diversity of the mouse gut microbiota enables custom-made synthetic communities.</title>
        <authorList>
            <person name="Afrizal A."/>
        </authorList>
    </citation>
    <scope>NUCLEOTIDE SEQUENCE</scope>
    <source>
        <strain evidence="16">DSM 28593</strain>
    </source>
</reference>
<evidence type="ECO:0000256" key="3">
    <source>
        <dbReference type="ARBA" id="ARBA00008819"/>
    </source>
</evidence>
<accession>A0AAE3KYU9</accession>
<dbReference type="FunFam" id="3.40.1450.10:FF:000001">
    <property type="entry name" value="2,3-bisphosphoglycerate-independent phosphoglycerate mutase"/>
    <property type="match status" value="1"/>
</dbReference>
<organism evidence="16 17">
    <name type="scientific">Irregularibacter muris</name>
    <dbReference type="NCBI Taxonomy" id="1796619"/>
    <lineage>
        <taxon>Bacteria</taxon>
        <taxon>Bacillati</taxon>
        <taxon>Bacillota</taxon>
        <taxon>Clostridia</taxon>
        <taxon>Eubacteriales</taxon>
        <taxon>Eubacteriaceae</taxon>
        <taxon>Irregularibacter</taxon>
    </lineage>
</organism>
<feature type="binding site" evidence="10 13">
    <location>
        <position position="462"/>
    </location>
    <ligand>
        <name>Mn(2+)</name>
        <dbReference type="ChEBI" id="CHEBI:29035"/>
        <label>1</label>
    </ligand>
</feature>
<dbReference type="AlphaFoldDB" id="A0AAE3KYU9"/>
<feature type="binding site" evidence="10 12">
    <location>
        <begin position="260"/>
        <end position="263"/>
    </location>
    <ligand>
        <name>substrate</name>
    </ligand>
</feature>
<dbReference type="RefSeq" id="WP_257529021.1">
    <property type="nucleotide sequence ID" value="NZ_JANKAS010000001.1"/>
</dbReference>
<dbReference type="Gene3D" id="3.40.1450.10">
    <property type="entry name" value="BPG-independent phosphoglycerate mutase, domain B"/>
    <property type="match status" value="1"/>
</dbReference>
<evidence type="ECO:0000256" key="10">
    <source>
        <dbReference type="HAMAP-Rule" id="MF_01038"/>
    </source>
</evidence>
<dbReference type="SUPFAM" id="SSF64158">
    <property type="entry name" value="2,3-Bisphosphoglycerate-independent phosphoglycerate mutase, substrate-binding domain"/>
    <property type="match status" value="1"/>
</dbReference>
<dbReference type="InterPro" id="IPR011258">
    <property type="entry name" value="BPG-indep_PGM_N"/>
</dbReference>
<keyword evidence="6 10" id="KW-0324">Glycolysis</keyword>
<dbReference type="CDD" id="cd16010">
    <property type="entry name" value="iPGM"/>
    <property type="match status" value="1"/>
</dbReference>
<dbReference type="GO" id="GO:0030145">
    <property type="term" value="F:manganese ion binding"/>
    <property type="evidence" value="ECO:0007669"/>
    <property type="project" value="UniProtKB-UniRule"/>
</dbReference>
<dbReference type="GO" id="GO:0006007">
    <property type="term" value="P:glucose catabolic process"/>
    <property type="evidence" value="ECO:0007669"/>
    <property type="project" value="InterPro"/>
</dbReference>
<evidence type="ECO:0000256" key="12">
    <source>
        <dbReference type="PIRSR" id="PIRSR001492-2"/>
    </source>
</evidence>
<comment type="similarity">
    <text evidence="3 10">Belongs to the BPG-independent phosphoglycerate mutase family.</text>
</comment>
<gene>
    <name evidence="10 16" type="primary">gpmI</name>
    <name evidence="16" type="ORF">NSA47_01245</name>
</gene>
<dbReference type="EMBL" id="JANKAS010000001">
    <property type="protein sequence ID" value="MCR1897616.1"/>
    <property type="molecule type" value="Genomic_DNA"/>
</dbReference>
<evidence type="ECO:0000256" key="4">
    <source>
        <dbReference type="ARBA" id="ARBA00012026"/>
    </source>
</evidence>
<feature type="domain" description="Metalloenzyme" evidence="14">
    <location>
        <begin position="7"/>
        <end position="498"/>
    </location>
</feature>
<protein>
    <recommendedName>
        <fullName evidence="9 10">2,3-bisphosphoglycerate-independent phosphoglycerate mutase</fullName>
        <shortName evidence="10">BPG-independent PGAM</shortName>
        <shortName evidence="10">Phosphoglyceromutase</shortName>
        <shortName evidence="10">iPGM</shortName>
        <ecNumber evidence="4 10">5.4.2.12</ecNumber>
    </recommendedName>
</protein>
<comment type="function">
    <text evidence="10">Catalyzes the interconversion of 2-phosphoglycerate and 3-phosphoglycerate.</text>
</comment>
<evidence type="ECO:0000256" key="1">
    <source>
        <dbReference type="ARBA" id="ARBA00000370"/>
    </source>
</evidence>
<dbReference type="Proteomes" id="UP001205748">
    <property type="component" value="Unassembled WGS sequence"/>
</dbReference>
<evidence type="ECO:0000256" key="9">
    <source>
        <dbReference type="ARBA" id="ARBA00071648"/>
    </source>
</evidence>
<feature type="domain" description="BPG-independent PGAM N-terminal" evidence="15">
    <location>
        <begin position="82"/>
        <end position="298"/>
    </location>
</feature>
<dbReference type="HAMAP" id="MF_01038">
    <property type="entry name" value="GpmI"/>
    <property type="match status" value="1"/>
</dbReference>
<dbReference type="PIRSF" id="PIRSF001492">
    <property type="entry name" value="IPGAM"/>
    <property type="match status" value="1"/>
</dbReference>
<dbReference type="PANTHER" id="PTHR31637">
    <property type="entry name" value="2,3-BISPHOSPHOGLYCERATE-INDEPENDENT PHOSPHOGLYCERATE MUTASE"/>
    <property type="match status" value="1"/>
</dbReference>
<keyword evidence="7 10" id="KW-0464">Manganese</keyword>
<evidence type="ECO:0000256" key="13">
    <source>
        <dbReference type="PIRSR" id="PIRSR001492-3"/>
    </source>
</evidence>
<dbReference type="InterPro" id="IPR006124">
    <property type="entry name" value="Metalloenzyme"/>
</dbReference>
<feature type="binding site" evidence="10 13">
    <location>
        <position position="402"/>
    </location>
    <ligand>
        <name>Mn(2+)</name>
        <dbReference type="ChEBI" id="CHEBI:29035"/>
        <label>1</label>
    </ligand>
</feature>
<evidence type="ECO:0000256" key="7">
    <source>
        <dbReference type="ARBA" id="ARBA00023211"/>
    </source>
</evidence>
<feature type="binding site" evidence="10 12">
    <location>
        <position position="191"/>
    </location>
    <ligand>
        <name>substrate</name>
    </ligand>
</feature>
<keyword evidence="8 10" id="KW-0413">Isomerase</keyword>
<dbReference type="InterPro" id="IPR017850">
    <property type="entry name" value="Alkaline_phosphatase_core_sf"/>
</dbReference>
<dbReference type="Pfam" id="PF01676">
    <property type="entry name" value="Metalloenzyme"/>
    <property type="match status" value="1"/>
</dbReference>
<feature type="binding site" evidence="10 13">
    <location>
        <position position="62"/>
    </location>
    <ligand>
        <name>Mn(2+)</name>
        <dbReference type="ChEBI" id="CHEBI:29035"/>
        <label>2</label>
    </ligand>
</feature>
<evidence type="ECO:0000259" key="15">
    <source>
        <dbReference type="Pfam" id="PF06415"/>
    </source>
</evidence>
<feature type="binding site" evidence="10 12">
    <location>
        <begin position="153"/>
        <end position="154"/>
    </location>
    <ligand>
        <name>substrate</name>
    </ligand>
</feature>
<name>A0AAE3KYU9_9FIRM</name>
<comment type="catalytic activity">
    <reaction evidence="1 10">
        <text>(2R)-2-phosphoglycerate = (2R)-3-phosphoglycerate</text>
        <dbReference type="Rhea" id="RHEA:15901"/>
        <dbReference type="ChEBI" id="CHEBI:58272"/>
        <dbReference type="ChEBI" id="CHEBI:58289"/>
        <dbReference type="EC" id="5.4.2.12"/>
    </reaction>
</comment>
<keyword evidence="5 10" id="KW-0479">Metal-binding</keyword>
<keyword evidence="17" id="KW-1185">Reference proteome</keyword>
<evidence type="ECO:0000313" key="16">
    <source>
        <dbReference type="EMBL" id="MCR1897616.1"/>
    </source>
</evidence>